<keyword evidence="4" id="KW-0408">Iron</keyword>
<feature type="active site" evidence="4">
    <location>
        <position position="141"/>
    </location>
</feature>
<feature type="binding site" evidence="4">
    <location>
        <position position="98"/>
    </location>
    <ligand>
        <name>Fe cation</name>
        <dbReference type="ChEBI" id="CHEBI:24875"/>
    </ligand>
</feature>
<dbReference type="NCBIfam" id="TIGR00079">
    <property type="entry name" value="pept_deformyl"/>
    <property type="match status" value="1"/>
</dbReference>
<dbReference type="GO" id="GO:0006412">
    <property type="term" value="P:translation"/>
    <property type="evidence" value="ECO:0007669"/>
    <property type="project" value="UniProtKB-UniRule"/>
</dbReference>
<dbReference type="AlphaFoldDB" id="A0A7K0FNY4"/>
<reference evidence="5 6" key="1">
    <citation type="submission" date="2019-11" db="EMBL/GenBank/DDBJ databases">
        <authorList>
            <person name="Cheng Q."/>
            <person name="Yang Z."/>
        </authorList>
    </citation>
    <scope>NUCLEOTIDE SEQUENCE [LARGE SCALE GENOMIC DNA]</scope>
    <source>
        <strain evidence="5 6">HX-22-1</strain>
    </source>
</reference>
<dbReference type="PANTHER" id="PTHR10458">
    <property type="entry name" value="PEPTIDE DEFORMYLASE"/>
    <property type="match status" value="1"/>
</dbReference>
<keyword evidence="6" id="KW-1185">Reference proteome</keyword>
<dbReference type="Proteomes" id="UP000462931">
    <property type="component" value="Unassembled WGS sequence"/>
</dbReference>
<feature type="binding site" evidence="4">
    <location>
        <position position="140"/>
    </location>
    <ligand>
        <name>Fe cation</name>
        <dbReference type="ChEBI" id="CHEBI:24875"/>
    </ligand>
</feature>
<dbReference type="EC" id="3.5.1.88" evidence="4"/>
<dbReference type="PANTHER" id="PTHR10458:SF22">
    <property type="entry name" value="PEPTIDE DEFORMYLASE"/>
    <property type="match status" value="1"/>
</dbReference>
<dbReference type="GO" id="GO:0046872">
    <property type="term" value="F:metal ion binding"/>
    <property type="evidence" value="ECO:0007669"/>
    <property type="project" value="UniProtKB-KW"/>
</dbReference>
<comment type="caution">
    <text evidence="5">The sequence shown here is derived from an EMBL/GenBank/DDBJ whole genome shotgun (WGS) entry which is preliminary data.</text>
</comment>
<dbReference type="SUPFAM" id="SSF56420">
    <property type="entry name" value="Peptide deformylase"/>
    <property type="match status" value="1"/>
</dbReference>
<dbReference type="CDD" id="cd00487">
    <property type="entry name" value="Pep_deformylase"/>
    <property type="match status" value="1"/>
</dbReference>
<dbReference type="Gene3D" id="3.90.45.10">
    <property type="entry name" value="Peptide deformylase"/>
    <property type="match status" value="1"/>
</dbReference>
<feature type="binding site" evidence="4">
    <location>
        <position position="144"/>
    </location>
    <ligand>
        <name>Fe cation</name>
        <dbReference type="ChEBI" id="CHEBI:24875"/>
    </ligand>
</feature>
<sequence>MKLPIVAYGDPVLKKIATDINQDYPDLNVLIENMFETMYAASGVGLAAPQIGLPIRLFIVDATPFDDDEPELSNFKKVFINARILEETGEPWKFNEGCLSIPDVREDVSRKPEIRVSYYDENWELKEENFKGLAARVIQHEYDHIEGKLFTDRISLLRKTMLKNKLESISKGAVKVAYKMKFPSLKKKR</sequence>
<dbReference type="PRINTS" id="PR01576">
    <property type="entry name" value="PDEFORMYLASE"/>
</dbReference>
<evidence type="ECO:0000313" key="5">
    <source>
        <dbReference type="EMBL" id="MRX47708.1"/>
    </source>
</evidence>
<dbReference type="PIRSF" id="PIRSF004749">
    <property type="entry name" value="Pep_def"/>
    <property type="match status" value="1"/>
</dbReference>
<evidence type="ECO:0000313" key="6">
    <source>
        <dbReference type="Proteomes" id="UP000462931"/>
    </source>
</evidence>
<dbReference type="GO" id="GO:0042586">
    <property type="term" value="F:peptide deformylase activity"/>
    <property type="evidence" value="ECO:0007669"/>
    <property type="project" value="UniProtKB-UniRule"/>
</dbReference>
<gene>
    <name evidence="4" type="primary">def</name>
    <name evidence="5" type="ORF">GJJ64_10935</name>
</gene>
<comment type="similarity">
    <text evidence="1 4">Belongs to the polypeptide deformylase family.</text>
</comment>
<dbReference type="EMBL" id="WKJI01000002">
    <property type="protein sequence ID" value="MRX47708.1"/>
    <property type="molecule type" value="Genomic_DNA"/>
</dbReference>
<evidence type="ECO:0000256" key="4">
    <source>
        <dbReference type="HAMAP-Rule" id="MF_00163"/>
    </source>
</evidence>
<evidence type="ECO:0000256" key="3">
    <source>
        <dbReference type="ARBA" id="ARBA00022801"/>
    </source>
</evidence>
<keyword evidence="3 4" id="KW-0378">Hydrolase</keyword>
<keyword evidence="2 4" id="KW-0479">Metal-binding</keyword>
<comment type="function">
    <text evidence="4">Removes the formyl group from the N-terminal Met of newly synthesized proteins. Requires at least a dipeptide for an efficient rate of reaction. N-terminal L-methionine is a prerequisite for activity but the enzyme has broad specificity at other positions.</text>
</comment>
<accession>A0A7K0FNY4</accession>
<dbReference type="RefSeq" id="WP_154287807.1">
    <property type="nucleotide sequence ID" value="NZ_WKJI01000002.1"/>
</dbReference>
<name>A0A7K0FNY4_9SPHI</name>
<dbReference type="Pfam" id="PF01327">
    <property type="entry name" value="Pep_deformylase"/>
    <property type="match status" value="1"/>
</dbReference>
<organism evidence="5 6">
    <name type="scientific">Pedobacter puniceum</name>
    <dbReference type="NCBI Taxonomy" id="2666136"/>
    <lineage>
        <taxon>Bacteria</taxon>
        <taxon>Pseudomonadati</taxon>
        <taxon>Bacteroidota</taxon>
        <taxon>Sphingobacteriia</taxon>
        <taxon>Sphingobacteriales</taxon>
        <taxon>Sphingobacteriaceae</taxon>
        <taxon>Pedobacter</taxon>
    </lineage>
</organism>
<proteinExistence type="inferred from homology"/>
<protein>
    <recommendedName>
        <fullName evidence="4">Peptide deformylase</fullName>
        <shortName evidence="4">PDF</shortName>
        <ecNumber evidence="4">3.5.1.88</ecNumber>
    </recommendedName>
    <alternativeName>
        <fullName evidence="4">Polypeptide deformylase</fullName>
    </alternativeName>
</protein>
<comment type="cofactor">
    <cofactor evidence="4">
        <name>Fe(2+)</name>
        <dbReference type="ChEBI" id="CHEBI:29033"/>
    </cofactor>
    <text evidence="4">Binds 1 Fe(2+) ion.</text>
</comment>
<dbReference type="InterPro" id="IPR023635">
    <property type="entry name" value="Peptide_deformylase"/>
</dbReference>
<evidence type="ECO:0000256" key="2">
    <source>
        <dbReference type="ARBA" id="ARBA00022723"/>
    </source>
</evidence>
<comment type="catalytic activity">
    <reaction evidence="4">
        <text>N-terminal N-formyl-L-methionyl-[peptide] + H2O = N-terminal L-methionyl-[peptide] + formate</text>
        <dbReference type="Rhea" id="RHEA:24420"/>
        <dbReference type="Rhea" id="RHEA-COMP:10639"/>
        <dbReference type="Rhea" id="RHEA-COMP:10640"/>
        <dbReference type="ChEBI" id="CHEBI:15377"/>
        <dbReference type="ChEBI" id="CHEBI:15740"/>
        <dbReference type="ChEBI" id="CHEBI:49298"/>
        <dbReference type="ChEBI" id="CHEBI:64731"/>
        <dbReference type="EC" id="3.5.1.88"/>
    </reaction>
</comment>
<keyword evidence="4" id="KW-0648">Protein biosynthesis</keyword>
<evidence type="ECO:0000256" key="1">
    <source>
        <dbReference type="ARBA" id="ARBA00010759"/>
    </source>
</evidence>
<dbReference type="NCBIfam" id="NF001159">
    <property type="entry name" value="PRK00150.1-3"/>
    <property type="match status" value="1"/>
</dbReference>
<dbReference type="InterPro" id="IPR036821">
    <property type="entry name" value="Peptide_deformylase_sf"/>
</dbReference>
<dbReference type="HAMAP" id="MF_00163">
    <property type="entry name" value="Pep_deformylase"/>
    <property type="match status" value="1"/>
</dbReference>